<organism evidence="3 4">
    <name type="scientific">Caenorhabditis tropicalis</name>
    <dbReference type="NCBI Taxonomy" id="1561998"/>
    <lineage>
        <taxon>Eukaryota</taxon>
        <taxon>Metazoa</taxon>
        <taxon>Ecdysozoa</taxon>
        <taxon>Nematoda</taxon>
        <taxon>Chromadorea</taxon>
        <taxon>Rhabditida</taxon>
        <taxon>Rhabditina</taxon>
        <taxon>Rhabditomorpha</taxon>
        <taxon>Rhabditoidea</taxon>
        <taxon>Rhabditidae</taxon>
        <taxon>Peloderinae</taxon>
        <taxon>Caenorhabditis</taxon>
    </lineage>
</organism>
<evidence type="ECO:0000313" key="3">
    <source>
        <dbReference type="Proteomes" id="UP000095282"/>
    </source>
</evidence>
<dbReference type="InterPro" id="IPR040594">
    <property type="entry name" value="UNK_Znf_1"/>
</dbReference>
<evidence type="ECO:0000313" key="4">
    <source>
        <dbReference type="WBParaSite" id="Csp11.Scaffold629.g9124.t1"/>
    </source>
</evidence>
<dbReference type="eggNOG" id="KOG1595">
    <property type="taxonomic scope" value="Eukaryota"/>
</dbReference>
<evidence type="ECO:0000256" key="1">
    <source>
        <dbReference type="SAM" id="MobiDB-lite"/>
    </source>
</evidence>
<feature type="region of interest" description="Disordered" evidence="1">
    <location>
        <begin position="1"/>
        <end position="20"/>
    </location>
</feature>
<name>A0A1I7UGM0_9PELO</name>
<keyword evidence="3" id="KW-1185">Reference proteome</keyword>
<feature type="domain" description="Unkempt zinc finger" evidence="2">
    <location>
        <begin position="31"/>
        <end position="68"/>
    </location>
</feature>
<dbReference type="AlphaFoldDB" id="A0A1I7UGM0"/>
<protein>
    <submittedName>
        <fullName evidence="4">Zf_CCCH_5 domain-containing protein</fullName>
    </submittedName>
</protein>
<sequence>MTEGTSDDINGQFSQMSLAPEIPEKPNHEYYLNEFRVEACPLFKNHQCAQHRPFTCFKWHFPNQKRRRPIRTSDGQFNYSPDIYCDKYDESHGICPNGDE</sequence>
<accession>A0A1I7UGM0</accession>
<dbReference type="Pfam" id="PF18384">
    <property type="entry name" value="zf_CCCH_5"/>
    <property type="match status" value="1"/>
</dbReference>
<dbReference type="WBParaSite" id="Csp11.Scaffold629.g9124.t1">
    <property type="protein sequence ID" value="Csp11.Scaffold629.g9124.t1"/>
    <property type="gene ID" value="Csp11.Scaffold629.g9124"/>
</dbReference>
<feature type="compositionally biased region" description="Polar residues" evidence="1">
    <location>
        <begin position="7"/>
        <end position="17"/>
    </location>
</feature>
<dbReference type="Proteomes" id="UP000095282">
    <property type="component" value="Unplaced"/>
</dbReference>
<evidence type="ECO:0000259" key="2">
    <source>
        <dbReference type="Pfam" id="PF18384"/>
    </source>
</evidence>
<proteinExistence type="predicted"/>
<reference evidence="4" key="1">
    <citation type="submission" date="2016-11" db="UniProtKB">
        <authorList>
            <consortium name="WormBaseParasite"/>
        </authorList>
    </citation>
    <scope>IDENTIFICATION</scope>
</reference>
<dbReference type="STRING" id="1561998.A0A1I7UGM0"/>